<keyword evidence="14" id="KW-0449">Lipoprotein</keyword>
<dbReference type="Pfam" id="PF02563">
    <property type="entry name" value="Poly_export"/>
    <property type="match status" value="1"/>
</dbReference>
<dbReference type="PANTHER" id="PTHR33619:SF3">
    <property type="entry name" value="POLYSACCHARIDE EXPORT PROTEIN GFCE-RELATED"/>
    <property type="match status" value="1"/>
</dbReference>
<feature type="domain" description="Polysaccharide export protein N-terminal" evidence="16">
    <location>
        <begin position="41"/>
        <end position="142"/>
    </location>
</feature>
<evidence type="ECO:0000259" key="17">
    <source>
        <dbReference type="Pfam" id="PF22461"/>
    </source>
</evidence>
<dbReference type="InterPro" id="IPR049712">
    <property type="entry name" value="Poly_export"/>
</dbReference>
<reference evidence="18 19" key="1">
    <citation type="submission" date="2016-10" db="EMBL/GenBank/DDBJ databases">
        <authorList>
            <person name="de Groot N.N."/>
        </authorList>
    </citation>
    <scope>NUCLEOTIDE SEQUENCE [LARGE SCALE GENOMIC DNA]</scope>
    <source>
        <strain evidence="18 19">D31d</strain>
    </source>
</reference>
<feature type="domain" description="SLBB" evidence="17">
    <location>
        <begin position="149"/>
        <end position="228"/>
    </location>
</feature>
<evidence type="ECO:0000256" key="2">
    <source>
        <dbReference type="ARBA" id="ARBA00009450"/>
    </source>
</evidence>
<evidence type="ECO:0000256" key="12">
    <source>
        <dbReference type="ARBA" id="ARBA00023139"/>
    </source>
</evidence>
<comment type="subcellular location">
    <subcellularLocation>
        <location evidence="1">Cell outer membrane</location>
        <topology evidence="1">Multi-pass membrane protein</topology>
    </subcellularLocation>
</comment>
<evidence type="ECO:0000256" key="1">
    <source>
        <dbReference type="ARBA" id="ARBA00004571"/>
    </source>
</evidence>
<evidence type="ECO:0000256" key="4">
    <source>
        <dbReference type="ARBA" id="ARBA00022452"/>
    </source>
</evidence>
<feature type="transmembrane region" description="Helical" evidence="15">
    <location>
        <begin position="247"/>
        <end position="265"/>
    </location>
</feature>
<keyword evidence="9" id="KW-0406">Ion transport</keyword>
<keyword evidence="11 15" id="KW-0472">Membrane</keyword>
<keyword evidence="5" id="KW-0762">Sugar transport</keyword>
<evidence type="ECO:0000256" key="11">
    <source>
        <dbReference type="ARBA" id="ARBA00023136"/>
    </source>
</evidence>
<evidence type="ECO:0000259" key="16">
    <source>
        <dbReference type="Pfam" id="PF02563"/>
    </source>
</evidence>
<dbReference type="PROSITE" id="PS51257">
    <property type="entry name" value="PROKAR_LIPOPROTEIN"/>
    <property type="match status" value="1"/>
</dbReference>
<keyword evidence="6 15" id="KW-0812">Transmembrane</keyword>
<dbReference type="GO" id="GO:0015288">
    <property type="term" value="F:porin activity"/>
    <property type="evidence" value="ECO:0007669"/>
    <property type="project" value="UniProtKB-KW"/>
</dbReference>
<evidence type="ECO:0000313" key="19">
    <source>
        <dbReference type="Proteomes" id="UP000182257"/>
    </source>
</evidence>
<evidence type="ECO:0000256" key="8">
    <source>
        <dbReference type="ARBA" id="ARBA00023047"/>
    </source>
</evidence>
<evidence type="ECO:0000256" key="9">
    <source>
        <dbReference type="ARBA" id="ARBA00023065"/>
    </source>
</evidence>
<dbReference type="GO" id="GO:0046930">
    <property type="term" value="C:pore complex"/>
    <property type="evidence" value="ECO:0007669"/>
    <property type="project" value="UniProtKB-KW"/>
</dbReference>
<evidence type="ECO:0000256" key="14">
    <source>
        <dbReference type="ARBA" id="ARBA00023288"/>
    </source>
</evidence>
<evidence type="ECO:0000256" key="13">
    <source>
        <dbReference type="ARBA" id="ARBA00023237"/>
    </source>
</evidence>
<keyword evidence="4" id="KW-1134">Transmembrane beta strand</keyword>
<dbReference type="AlphaFoldDB" id="A0A1H4F560"/>
<dbReference type="GO" id="GO:0006811">
    <property type="term" value="P:monoatomic ion transport"/>
    <property type="evidence" value="ECO:0007669"/>
    <property type="project" value="UniProtKB-KW"/>
</dbReference>
<evidence type="ECO:0000256" key="5">
    <source>
        <dbReference type="ARBA" id="ARBA00022597"/>
    </source>
</evidence>
<keyword evidence="13" id="KW-0998">Cell outer membrane</keyword>
<keyword evidence="3" id="KW-0813">Transport</keyword>
<evidence type="ECO:0000256" key="6">
    <source>
        <dbReference type="ARBA" id="ARBA00022692"/>
    </source>
</evidence>
<dbReference type="InterPro" id="IPR003715">
    <property type="entry name" value="Poly_export_N"/>
</dbReference>
<organism evidence="18 19">
    <name type="scientific">Xylanibacter ruminicola</name>
    <name type="common">Prevotella ruminicola</name>
    <dbReference type="NCBI Taxonomy" id="839"/>
    <lineage>
        <taxon>Bacteria</taxon>
        <taxon>Pseudomonadati</taxon>
        <taxon>Bacteroidota</taxon>
        <taxon>Bacteroidia</taxon>
        <taxon>Bacteroidales</taxon>
        <taxon>Prevotellaceae</taxon>
        <taxon>Xylanibacter</taxon>
    </lineage>
</organism>
<evidence type="ECO:0000256" key="15">
    <source>
        <dbReference type="SAM" id="Phobius"/>
    </source>
</evidence>
<keyword evidence="8" id="KW-0625">Polysaccharide transport</keyword>
<evidence type="ECO:0000256" key="3">
    <source>
        <dbReference type="ARBA" id="ARBA00022448"/>
    </source>
</evidence>
<keyword evidence="12" id="KW-0564">Palmitate</keyword>
<name>A0A1H4F560_XYLRU</name>
<evidence type="ECO:0000313" key="18">
    <source>
        <dbReference type="EMBL" id="SEA91928.1"/>
    </source>
</evidence>
<dbReference type="GO" id="GO:0015159">
    <property type="term" value="F:polysaccharide transmembrane transporter activity"/>
    <property type="evidence" value="ECO:0007669"/>
    <property type="project" value="InterPro"/>
</dbReference>
<dbReference type="InterPro" id="IPR054765">
    <property type="entry name" value="SLBB_dom"/>
</dbReference>
<evidence type="ECO:0000256" key="10">
    <source>
        <dbReference type="ARBA" id="ARBA00023114"/>
    </source>
</evidence>
<dbReference type="PANTHER" id="PTHR33619">
    <property type="entry name" value="POLYSACCHARIDE EXPORT PROTEIN GFCE-RELATED"/>
    <property type="match status" value="1"/>
</dbReference>
<keyword evidence="10" id="KW-0626">Porin</keyword>
<dbReference type="Pfam" id="PF22461">
    <property type="entry name" value="SLBB_2"/>
    <property type="match status" value="1"/>
</dbReference>
<dbReference type="Gene3D" id="3.10.560.10">
    <property type="entry name" value="Outer membrane lipoprotein wza domain like"/>
    <property type="match status" value="1"/>
</dbReference>
<gene>
    <name evidence="18" type="ORF">SAMN05216462_3106</name>
</gene>
<keyword evidence="7" id="KW-0732">Signal</keyword>
<evidence type="ECO:0000256" key="7">
    <source>
        <dbReference type="ARBA" id="ARBA00022729"/>
    </source>
</evidence>
<dbReference type="EMBL" id="FNRF01000007">
    <property type="protein sequence ID" value="SEA91928.1"/>
    <property type="molecule type" value="Genomic_DNA"/>
</dbReference>
<protein>
    <submittedName>
        <fullName evidence="18">Polysaccharide export outer membrane protein</fullName>
    </submittedName>
</protein>
<comment type="similarity">
    <text evidence="2">Belongs to the BexD/CtrA/VexA family.</text>
</comment>
<dbReference type="Proteomes" id="UP000182257">
    <property type="component" value="Unassembled WGS sequence"/>
</dbReference>
<keyword evidence="15" id="KW-1133">Transmembrane helix</keyword>
<accession>A0A1H4F560</accession>
<dbReference type="OrthoDB" id="662756at2"/>
<sequence>MKIRNLIITLCAATMLSSCFTPKTVAYFPELEDGRTLATSNTQSIVLKPADKLSIVVNTKSAELNNVLNMPVTSQIIGYNEIQSTNQSRATSGYTIDKDGYIDFPLIGRTKAAGLTRTELAKHLKQTMEEMSVAKDAVVTVEYLNLGYSVIGEVKEPGFYPIENDRTTLLQALSRAGDMTIYGDRNKVKVLRMNAKGQQDTYVLSMLDAEALTKSPAYFVEQNDVIYVQPNNYRKRQSANANDTTNGSFWISVVSVLTTIAVLVFK</sequence>
<dbReference type="GO" id="GO:0009279">
    <property type="term" value="C:cell outer membrane"/>
    <property type="evidence" value="ECO:0007669"/>
    <property type="project" value="UniProtKB-SubCell"/>
</dbReference>
<proteinExistence type="inferred from homology"/>